<name>A0A1X6YXM8_9RHOB</name>
<feature type="coiled-coil region" evidence="1">
    <location>
        <begin position="90"/>
        <end position="138"/>
    </location>
</feature>
<gene>
    <name evidence="5" type="ORF">ROH8110_01691</name>
</gene>
<evidence type="ECO:0000256" key="1">
    <source>
        <dbReference type="SAM" id="Coils"/>
    </source>
</evidence>
<organism evidence="5 6">
    <name type="scientific">Roseovarius halotolerans</name>
    <dbReference type="NCBI Taxonomy" id="505353"/>
    <lineage>
        <taxon>Bacteria</taxon>
        <taxon>Pseudomonadati</taxon>
        <taxon>Pseudomonadota</taxon>
        <taxon>Alphaproteobacteria</taxon>
        <taxon>Rhodobacterales</taxon>
        <taxon>Roseobacteraceae</taxon>
        <taxon>Roseovarius</taxon>
    </lineage>
</organism>
<dbReference type="InterPro" id="IPR011935">
    <property type="entry name" value="CHP02231"/>
</dbReference>
<dbReference type="AlphaFoldDB" id="A0A1X6YXM8"/>
<reference evidence="5 6" key="1">
    <citation type="submission" date="2017-03" db="EMBL/GenBank/DDBJ databases">
        <authorList>
            <person name="Afonso C.L."/>
            <person name="Miller P.J."/>
            <person name="Scott M.A."/>
            <person name="Spackman E."/>
            <person name="Goraichik I."/>
            <person name="Dimitrov K.M."/>
            <person name="Suarez D.L."/>
            <person name="Swayne D.E."/>
        </authorList>
    </citation>
    <scope>NUCLEOTIDE SEQUENCE [LARGE SCALE GENOMIC DNA]</scope>
    <source>
        <strain evidence="5 6">CECT 8110</strain>
    </source>
</reference>
<evidence type="ECO:0000313" key="5">
    <source>
        <dbReference type="EMBL" id="SLN34327.1"/>
    </source>
</evidence>
<feature type="signal peptide" evidence="2">
    <location>
        <begin position="1"/>
        <end position="17"/>
    </location>
</feature>
<sequence length="541" mass="58454">MRALACLLILTPAALWAEDIPINSQVAAVTLYPQGGSIVREARFSAPAGQHRLILADLPESTPLASVRVSVDGATMGGVALRNDYVPPRDDETDAALDAARAQVEQLEEALRTGEAGVARIELEQQAAQSRVAFLEQLGQGESVAGMDAAALRDLAAMIGEETLAARQAALDAGLRADAADRALKDLRDDLAKAREALRALVPQDTPRAMLAVSVDAEAATEGRVTVSYTIDKAGWQPVYDLKLARADGALSIQRGAFIHQSTGENWSDVALSLSTLRPSEQTTPGEIWPWLRRIYDPEAIRPKTLMRGAADGMVEFDAPMAEAAPMVQEAQARFDGLSVSYDTPGTVSVASGADRLRIALGTLDIEAETVARAVPLMDDRAFLMAAFTNESDEVILPTGEARFYLDGRYTGQRAIELIPAGGEAELSFGPIDGLRLSRVVEQRSEGERGVITRSNGQQERVRIEVENLTGETWPLRLLDRVPYSEQDALEIDWSADPAPDTTDAEDKRGVLAWSFDLAAGQSRAITLDYSLQWPKDQILQ</sequence>
<dbReference type="PANTHER" id="PTHR31005:SF8">
    <property type="entry name" value="DUF4139 DOMAIN-CONTAINING PROTEIN"/>
    <property type="match status" value="1"/>
</dbReference>
<dbReference type="InterPro" id="IPR037291">
    <property type="entry name" value="DUF4139"/>
</dbReference>
<dbReference type="Pfam" id="PF13600">
    <property type="entry name" value="DUF4140"/>
    <property type="match status" value="1"/>
</dbReference>
<feature type="domain" description="DUF4139" evidence="3">
    <location>
        <begin position="225"/>
        <end position="536"/>
    </location>
</feature>
<evidence type="ECO:0000313" key="6">
    <source>
        <dbReference type="Proteomes" id="UP000193207"/>
    </source>
</evidence>
<proteinExistence type="predicted"/>
<protein>
    <recommendedName>
        <fullName evidence="7">DUF4139 domain-containing protein</fullName>
    </recommendedName>
</protein>
<feature type="domain" description="DUF4140" evidence="4">
    <location>
        <begin position="29"/>
        <end position="135"/>
    </location>
</feature>
<evidence type="ECO:0000259" key="4">
    <source>
        <dbReference type="Pfam" id="PF13600"/>
    </source>
</evidence>
<keyword evidence="2" id="KW-0732">Signal</keyword>
<accession>A0A1X6YXM8</accession>
<dbReference type="NCBIfam" id="TIGR02231">
    <property type="entry name" value="mucoidy inhibitor MuiA family protein"/>
    <property type="match status" value="1"/>
</dbReference>
<dbReference type="RefSeq" id="WP_085817314.1">
    <property type="nucleotide sequence ID" value="NZ_FWFU01000002.1"/>
</dbReference>
<dbReference type="EMBL" id="FWFU01000002">
    <property type="protein sequence ID" value="SLN34327.1"/>
    <property type="molecule type" value="Genomic_DNA"/>
</dbReference>
<feature type="chain" id="PRO_5013140864" description="DUF4139 domain-containing protein" evidence="2">
    <location>
        <begin position="18"/>
        <end position="541"/>
    </location>
</feature>
<dbReference type="Pfam" id="PF13598">
    <property type="entry name" value="DUF4139"/>
    <property type="match status" value="1"/>
</dbReference>
<dbReference type="InterPro" id="IPR025554">
    <property type="entry name" value="DUF4140"/>
</dbReference>
<keyword evidence="1" id="KW-0175">Coiled coil</keyword>
<keyword evidence="6" id="KW-1185">Reference proteome</keyword>
<dbReference type="PANTHER" id="PTHR31005">
    <property type="entry name" value="DUF4139 DOMAIN-CONTAINING PROTEIN"/>
    <property type="match status" value="1"/>
</dbReference>
<evidence type="ECO:0008006" key="7">
    <source>
        <dbReference type="Google" id="ProtNLM"/>
    </source>
</evidence>
<evidence type="ECO:0000256" key="2">
    <source>
        <dbReference type="SAM" id="SignalP"/>
    </source>
</evidence>
<dbReference type="Proteomes" id="UP000193207">
    <property type="component" value="Unassembled WGS sequence"/>
</dbReference>
<evidence type="ECO:0000259" key="3">
    <source>
        <dbReference type="Pfam" id="PF13598"/>
    </source>
</evidence>
<dbReference type="OrthoDB" id="580912at2"/>